<sequence>MSYWEKNMNGQAENIKTELLTQQIVGKIYTEVQKLTTSEQSIKKIYQQRWIWELIQNAVDCKINQKPINIKINFNEESKILTFAHDGVGFSLKNIWSLVTQTSSKQTDDVKTGEFGTGFITTTVLSPQITIKSYIVDKGNTFEITIDRSGSTYEEINSAVSNNIRTLEQISNYTGESCDRKETKFVYNLSASNDLEKSITAVKEGLKNLKTHIAYLLTINNSIGTITINDIAYTVQENKPVRNLPTAQICIIKNTHDANKLYVFKYNSEHTSLLAPVQFNSSTNTLSFGAILPESVRLFCVFPLLNTNEFYFPMILNSDQFKTKMDRDGIYMTDANNVSLLNEASIAYKKILNTYKNFPTANIYNLCDINDSDPFTTYEWKNSIQKEINCQPMVLTNKNTLISIYDEKGKKQVYVPASKKEQNFQDVYDVVKELADIHITSFPYSKGWREIINNNIFLSDIQKKYFEGKSINDLNLENNTPLDWLNRYYSVLDKDQEQINMSTLFLNAENMFEPFSDLKKLDGHSDLLDILITITPGIEKKLLHSSVDLPNRYNAKISKLTDNAMAQSIEGKALEYIGRKNFQTKSETLPDFFEAILKFFSKNKELSAQLFPTLYNERSKLHSNSFSEELNQIGDIITEKEISLTSLKQIVSSDQLLATLIGDEENLSTEMIQKLSHIVSSTPYSGKIFESLIERSISDVYTEFVKNPNYEVPDTIEKWKSSQLSKTVFPVKKESRKLYVVIRPSDGDRIIFYEDQEIDVLSNATFELWTDNGTDVRQITLGDILKTTQITEVPLKKLF</sequence>
<protein>
    <submittedName>
        <fullName evidence="1">ATP-binding protein</fullName>
    </submittedName>
</protein>
<accession>A0ABX5SJT5</accession>
<keyword evidence="1" id="KW-0067">ATP-binding</keyword>
<keyword evidence="2" id="KW-1185">Reference proteome</keyword>
<dbReference type="SUPFAM" id="SSF55874">
    <property type="entry name" value="ATPase domain of HSP90 chaperone/DNA topoisomerase II/histidine kinase"/>
    <property type="match status" value="1"/>
</dbReference>
<dbReference type="Pfam" id="PF13589">
    <property type="entry name" value="HATPase_c_3"/>
    <property type="match status" value="1"/>
</dbReference>
<proteinExistence type="predicted"/>
<dbReference type="Gene3D" id="3.30.565.10">
    <property type="entry name" value="Histidine kinase-like ATPase, C-terminal domain"/>
    <property type="match status" value="1"/>
</dbReference>
<dbReference type="GO" id="GO:0005524">
    <property type="term" value="F:ATP binding"/>
    <property type="evidence" value="ECO:0007669"/>
    <property type="project" value="UniProtKB-KW"/>
</dbReference>
<reference evidence="1 2" key="1">
    <citation type="submission" date="2019-03" db="EMBL/GenBank/DDBJ databases">
        <title>Complete Genome Sequence of Leuconostoc kimchii strain NKJ218 Isolated from Homemade Kimchi.</title>
        <authorList>
            <person name="Jung J.Y."/>
            <person name="Jin H.M."/>
            <person name="Jung J.-W."/>
            <person name="Lee S.-Y."/>
            <person name="Ryu B.-G."/>
            <person name="Han S.-S."/>
            <person name="Kang H.K."/>
            <person name="Choi H.W."/>
            <person name="Chung E.J."/>
            <person name="Choi K.-M."/>
        </authorList>
    </citation>
    <scope>NUCLEOTIDE SEQUENCE [LARGE SCALE GENOMIC DNA]</scope>
    <source>
        <strain evidence="1 2">NKJ218</strain>
    </source>
</reference>
<dbReference type="EMBL" id="CP037939">
    <property type="protein sequence ID" value="QBR47637.1"/>
    <property type="molecule type" value="Genomic_DNA"/>
</dbReference>
<gene>
    <name evidence="1" type="ORF">EW139_05690</name>
</gene>
<dbReference type="NCBIfam" id="NF047352">
    <property type="entry name" value="P_loop_sacsin"/>
    <property type="match status" value="1"/>
</dbReference>
<evidence type="ECO:0000313" key="2">
    <source>
        <dbReference type="Proteomes" id="UP000295756"/>
    </source>
</evidence>
<name>A0ABX5SJT5_9LACO</name>
<keyword evidence="1" id="KW-0547">Nucleotide-binding</keyword>
<dbReference type="InterPro" id="IPR036890">
    <property type="entry name" value="HATPase_C_sf"/>
</dbReference>
<evidence type="ECO:0000313" key="1">
    <source>
        <dbReference type="EMBL" id="QBR47637.1"/>
    </source>
</evidence>
<dbReference type="Proteomes" id="UP000295756">
    <property type="component" value="Chromosome"/>
</dbReference>
<organism evidence="1 2">
    <name type="scientific">Leuconostoc kimchii</name>
    <dbReference type="NCBI Taxonomy" id="136609"/>
    <lineage>
        <taxon>Bacteria</taxon>
        <taxon>Bacillati</taxon>
        <taxon>Bacillota</taxon>
        <taxon>Bacilli</taxon>
        <taxon>Lactobacillales</taxon>
        <taxon>Lactobacillaceae</taxon>
        <taxon>Leuconostoc</taxon>
    </lineage>
</organism>